<comment type="caution">
    <text evidence="1">The sequence shown here is derived from an EMBL/GenBank/DDBJ whole genome shotgun (WGS) entry which is preliminary data.</text>
</comment>
<organism evidence="1 2">
    <name type="scientific">Sporanaerobium hydrogeniformans</name>
    <dbReference type="NCBI Taxonomy" id="3072179"/>
    <lineage>
        <taxon>Bacteria</taxon>
        <taxon>Bacillati</taxon>
        <taxon>Bacillota</taxon>
        <taxon>Clostridia</taxon>
        <taxon>Lachnospirales</taxon>
        <taxon>Lachnospiraceae</taxon>
        <taxon>Sporanaerobium</taxon>
    </lineage>
</organism>
<sequence length="406" mass="48232">MKRQNDWFTGIDYYDNHKEKEISVERTIIDTETQIKRHEQVEMFYVVSGEAIVSINGRDYDAKEGSFFCMYPHHFHHIRSVQKALEVISVKFYIGLFMYMSWEKHPKYVNAKLMYDTRPMVSLQRKQKEKIKELVQEILQERENQRFGSMNMVQYKTLELHTYFCRYAYEHIGIDKKEESEVWKVIKVTILTTGKNLSLEEAAKATSLSPKALNRSIKETCGYTFFQLQQFGKIINACALLHFPQLSMEYISDLLGFSSVNAFYRSFVKYCLVTPREYQEKYIRSKDWVVMGSGYAMQFLQYMHIHFMKDLSLEGICKEFCIKEYTGKQIFEEVFGSNFNSVLNEIRVCYASAFLRTYKLNILEISLMCGFDSLSTFQRNFKFYMHQTPTEYRSAMKHEENRLEPK</sequence>
<protein>
    <submittedName>
        <fullName evidence="1">AraC family transcriptional regulator</fullName>
    </submittedName>
</protein>
<accession>A0AC61DH81</accession>
<reference evidence="1" key="1">
    <citation type="submission" date="2017-10" db="EMBL/GenBank/DDBJ databases">
        <title>Genome sequence of cellulolytic Lachnospiraceae bacterium XHS1971 isolated from hotspring sediment.</title>
        <authorList>
            <person name="Vasudevan G."/>
            <person name="Joshi A.J."/>
            <person name="Hivarkar S."/>
            <person name="Lanjekar V.B."/>
            <person name="Dhakephalkar P.K."/>
            <person name="Dagar S."/>
        </authorList>
    </citation>
    <scope>NUCLEOTIDE SEQUENCE</scope>
    <source>
        <strain evidence="1">XHS1971</strain>
    </source>
</reference>
<keyword evidence="2" id="KW-1185">Reference proteome</keyword>
<gene>
    <name evidence="1" type="ORF">CS063_01725</name>
</gene>
<name>A0AC61DH81_9FIRM</name>
<evidence type="ECO:0000313" key="2">
    <source>
        <dbReference type="Proteomes" id="UP000224460"/>
    </source>
</evidence>
<dbReference type="EMBL" id="PEDL01000001">
    <property type="protein sequence ID" value="PHV72220.1"/>
    <property type="molecule type" value="Genomic_DNA"/>
</dbReference>
<dbReference type="Proteomes" id="UP000224460">
    <property type="component" value="Unassembled WGS sequence"/>
</dbReference>
<proteinExistence type="predicted"/>
<evidence type="ECO:0000313" key="1">
    <source>
        <dbReference type="EMBL" id="PHV72220.1"/>
    </source>
</evidence>